<feature type="transmembrane region" description="Helical" evidence="2">
    <location>
        <begin position="129"/>
        <end position="151"/>
    </location>
</feature>
<dbReference type="SMART" id="SM00471">
    <property type="entry name" value="HDc"/>
    <property type="match status" value="1"/>
</dbReference>
<evidence type="ECO:0000313" key="4">
    <source>
        <dbReference type="EMBL" id="TQM97473.1"/>
    </source>
</evidence>
<evidence type="ECO:0000313" key="5">
    <source>
        <dbReference type="Proteomes" id="UP000315133"/>
    </source>
</evidence>
<dbReference type="PROSITE" id="PS51832">
    <property type="entry name" value="HD_GYP"/>
    <property type="match status" value="1"/>
</dbReference>
<dbReference type="Proteomes" id="UP000315133">
    <property type="component" value="Unassembled WGS sequence"/>
</dbReference>
<dbReference type="InterPro" id="IPR052020">
    <property type="entry name" value="Cyclic_di-GMP/3'3'-cGAMP_PDE"/>
</dbReference>
<dbReference type="PANTHER" id="PTHR45228">
    <property type="entry name" value="CYCLIC DI-GMP PHOSPHODIESTERASE TM_0186-RELATED"/>
    <property type="match status" value="1"/>
</dbReference>
<sequence>MAGGFCWWGWHLLGEGARLEPGVVLPLAVLGLGGVLLRERNLGPHLGVSVSSVVLAAAVALVGPVGAALVGMFAYLCDVRQQRLRTRLFNAAMAAAIGAVGGVVYLLLADGLATDVELDRPLLDAGLPLAVAHGAMTLLNAVSIGLMANAVRGSHVLTVAGEALRTLGWGTLTHLVVGFLFVVLWVGPDLGALSALFVLGPLVVAHWSIGREALARREHQETVTTFVAALEEADPVSVGHSARVADLADRMAGILDLGGQQAEDLRYAALLHDIGLVAVRPELPTDVEPDDIAYLSAISGHPEAGVAVLKGMDFLTGALPAIAHHHERFDGRGYPAGLEGETIPLAARIIAVADAYDALTTDGAGTPVPREEALAEIRSRAGTQFDPQVVDALAEVLSRAGAQPVVEEAAADPHAPEQVRAAGPDARAARPRWDHDHPSVSDTFAEWQPDPGVRVP</sequence>
<proteinExistence type="predicted"/>
<keyword evidence="2" id="KW-0812">Transmembrane</keyword>
<name>A0A543KQW8_9MICO</name>
<feature type="domain" description="HD-GYP" evidence="3">
    <location>
        <begin position="215"/>
        <end position="409"/>
    </location>
</feature>
<dbReference type="EMBL" id="VFPU01000001">
    <property type="protein sequence ID" value="TQM97473.1"/>
    <property type="molecule type" value="Genomic_DNA"/>
</dbReference>
<dbReference type="CDD" id="cd00077">
    <property type="entry name" value="HDc"/>
    <property type="match status" value="1"/>
</dbReference>
<gene>
    <name evidence="4" type="ORF">FB476_2385</name>
</gene>
<dbReference type="RefSeq" id="WP_141819024.1">
    <property type="nucleotide sequence ID" value="NZ_BAAAIL010000002.1"/>
</dbReference>
<protein>
    <submittedName>
        <fullName evidence="4">HD domain-containing protein</fullName>
    </submittedName>
</protein>
<reference evidence="4 5" key="1">
    <citation type="submission" date="2019-06" db="EMBL/GenBank/DDBJ databases">
        <title>Sequencing the genomes of 1000 actinobacteria strains.</title>
        <authorList>
            <person name="Klenk H.-P."/>
        </authorList>
    </citation>
    <scope>NUCLEOTIDE SEQUENCE [LARGE SCALE GENOMIC DNA]</scope>
    <source>
        <strain evidence="4 5">DSM 12362</strain>
    </source>
</reference>
<dbReference type="InterPro" id="IPR003607">
    <property type="entry name" value="HD/PDEase_dom"/>
</dbReference>
<accession>A0A543KQW8</accession>
<feature type="transmembrane region" description="Helical" evidence="2">
    <location>
        <begin position="163"/>
        <end position="186"/>
    </location>
</feature>
<feature type="transmembrane region" description="Helical" evidence="2">
    <location>
        <begin position="88"/>
        <end position="109"/>
    </location>
</feature>
<dbReference type="OrthoDB" id="9802066at2"/>
<evidence type="ECO:0000256" key="2">
    <source>
        <dbReference type="SAM" id="Phobius"/>
    </source>
</evidence>
<dbReference type="Pfam" id="PF13487">
    <property type="entry name" value="HD_5"/>
    <property type="match status" value="1"/>
</dbReference>
<evidence type="ECO:0000256" key="1">
    <source>
        <dbReference type="SAM" id="MobiDB-lite"/>
    </source>
</evidence>
<keyword evidence="2" id="KW-0472">Membrane</keyword>
<dbReference type="AlphaFoldDB" id="A0A543KQW8"/>
<evidence type="ECO:0000259" key="3">
    <source>
        <dbReference type="PROSITE" id="PS51832"/>
    </source>
</evidence>
<dbReference type="Gene3D" id="1.10.3210.10">
    <property type="entry name" value="Hypothetical protein af1432"/>
    <property type="match status" value="1"/>
</dbReference>
<feature type="transmembrane region" description="Helical" evidence="2">
    <location>
        <begin position="53"/>
        <end position="76"/>
    </location>
</feature>
<dbReference type="SUPFAM" id="SSF109604">
    <property type="entry name" value="HD-domain/PDEase-like"/>
    <property type="match status" value="1"/>
</dbReference>
<keyword evidence="2" id="KW-1133">Transmembrane helix</keyword>
<dbReference type="PANTHER" id="PTHR45228:SF4">
    <property type="entry name" value="LIPOPROTEIN"/>
    <property type="match status" value="1"/>
</dbReference>
<feature type="compositionally biased region" description="Basic and acidic residues" evidence="1">
    <location>
        <begin position="427"/>
        <end position="439"/>
    </location>
</feature>
<keyword evidence="5" id="KW-1185">Reference proteome</keyword>
<comment type="caution">
    <text evidence="4">The sequence shown here is derived from an EMBL/GenBank/DDBJ whole genome shotgun (WGS) entry which is preliminary data.</text>
</comment>
<organism evidence="4 5">
    <name type="scientific">Ornithinimicrobium humiphilum</name>
    <dbReference type="NCBI Taxonomy" id="125288"/>
    <lineage>
        <taxon>Bacteria</taxon>
        <taxon>Bacillati</taxon>
        <taxon>Actinomycetota</taxon>
        <taxon>Actinomycetes</taxon>
        <taxon>Micrococcales</taxon>
        <taxon>Ornithinimicrobiaceae</taxon>
        <taxon>Ornithinimicrobium</taxon>
    </lineage>
</organism>
<dbReference type="InterPro" id="IPR037522">
    <property type="entry name" value="HD_GYP_dom"/>
</dbReference>
<feature type="transmembrane region" description="Helical" evidence="2">
    <location>
        <begin position="192"/>
        <end position="209"/>
    </location>
</feature>
<feature type="region of interest" description="Disordered" evidence="1">
    <location>
        <begin position="407"/>
        <end position="456"/>
    </location>
</feature>